<protein>
    <submittedName>
        <fullName evidence="1">Uncharacterized protein</fullName>
    </submittedName>
</protein>
<evidence type="ECO:0000313" key="2">
    <source>
        <dbReference type="Proteomes" id="UP000004105"/>
    </source>
</evidence>
<gene>
    <name evidence="1" type="ORF">HMPREF9123_2020</name>
</gene>
<name>F2BE64_9NEIS</name>
<keyword evidence="2" id="KW-1185">Reference proteome</keyword>
<dbReference type="EMBL" id="AFAY01000042">
    <property type="protein sequence ID" value="EGF10383.1"/>
    <property type="molecule type" value="Genomic_DNA"/>
</dbReference>
<organism evidence="1 2">
    <name type="scientific">Neisseria bacilliformis ATCC BAA-1200</name>
    <dbReference type="NCBI Taxonomy" id="888742"/>
    <lineage>
        <taxon>Bacteria</taxon>
        <taxon>Pseudomonadati</taxon>
        <taxon>Pseudomonadota</taxon>
        <taxon>Betaproteobacteria</taxon>
        <taxon>Neisseriales</taxon>
        <taxon>Neisseriaceae</taxon>
        <taxon>Neisseria</taxon>
    </lineage>
</organism>
<proteinExistence type="predicted"/>
<comment type="caution">
    <text evidence="1">The sequence shown here is derived from an EMBL/GenBank/DDBJ whole genome shotgun (WGS) entry which is preliminary data.</text>
</comment>
<dbReference type="Proteomes" id="UP000004105">
    <property type="component" value="Unassembled WGS sequence"/>
</dbReference>
<sequence>MCGASHARGFGRANPKGRLKNALCGFQTASCRFRHAEPAVGWVLTHYFRRYFRLCRIKKNGGSRPTLRNRVFRRPFVPHIGNRVRGCATHPT</sequence>
<accession>F2BE64</accession>
<dbReference type="HOGENOM" id="CLU_2410187_0_0_4"/>
<evidence type="ECO:0000313" key="1">
    <source>
        <dbReference type="EMBL" id="EGF10383.1"/>
    </source>
</evidence>
<dbReference type="AlphaFoldDB" id="F2BE64"/>
<reference evidence="1 2" key="1">
    <citation type="submission" date="2011-02" db="EMBL/GenBank/DDBJ databases">
        <authorList>
            <person name="Muzny D."/>
            <person name="Qin X."/>
            <person name="Deng J."/>
            <person name="Jiang H."/>
            <person name="Liu Y."/>
            <person name="Qu J."/>
            <person name="Song X.-Z."/>
            <person name="Zhang L."/>
            <person name="Thornton R."/>
            <person name="Coyle M."/>
            <person name="Francisco L."/>
            <person name="Jackson L."/>
            <person name="Javaid M."/>
            <person name="Korchina V."/>
            <person name="Kovar C."/>
            <person name="Mata R."/>
            <person name="Mathew T."/>
            <person name="Ngo R."/>
            <person name="Nguyen L."/>
            <person name="Nguyen N."/>
            <person name="Okwuonu G."/>
            <person name="Ongeri F."/>
            <person name="Pham C."/>
            <person name="Simmons D."/>
            <person name="Wilczek-Boney K."/>
            <person name="Hale W."/>
            <person name="Jakkamsetti A."/>
            <person name="Pham P."/>
            <person name="Ruth R."/>
            <person name="San Lucas F."/>
            <person name="Warren J."/>
            <person name="Zhang J."/>
            <person name="Zhao Z."/>
            <person name="Zhou C."/>
            <person name="Zhu D."/>
            <person name="Lee S."/>
            <person name="Bess C."/>
            <person name="Blankenburg K."/>
            <person name="Forbes L."/>
            <person name="Fu Q."/>
            <person name="Gubbala S."/>
            <person name="Hirani K."/>
            <person name="Jayaseelan J.C."/>
            <person name="Lara F."/>
            <person name="Munidasa M."/>
            <person name="Palculict T."/>
            <person name="Patil S."/>
            <person name="Pu L.-L."/>
            <person name="Saada N."/>
            <person name="Tang L."/>
            <person name="Weissenberger G."/>
            <person name="Zhu Y."/>
            <person name="Hemphill L."/>
            <person name="Shang Y."/>
            <person name="Youmans B."/>
            <person name="Ayvaz T."/>
            <person name="Ross M."/>
            <person name="Santibanez J."/>
            <person name="Aqrawi P."/>
            <person name="Gross S."/>
            <person name="Joshi V."/>
            <person name="Fowler G."/>
            <person name="Nazareth L."/>
            <person name="Reid J."/>
            <person name="Worley K."/>
            <person name="Petrosino J."/>
            <person name="Highlander S."/>
            <person name="Gibbs R."/>
        </authorList>
    </citation>
    <scope>NUCLEOTIDE SEQUENCE [LARGE SCALE GENOMIC DNA]</scope>
    <source>
        <strain evidence="1 2">ATCC BAA-1200</strain>
    </source>
</reference>